<evidence type="ECO:0000313" key="2">
    <source>
        <dbReference type="Proteomes" id="UP001055879"/>
    </source>
</evidence>
<gene>
    <name evidence="1" type="ORF">L6452_19874</name>
</gene>
<reference evidence="1 2" key="2">
    <citation type="journal article" date="2022" name="Mol. Ecol. Resour.">
        <title>The genomes of chicory, endive, great burdock and yacon provide insights into Asteraceae paleo-polyploidization history and plant inulin production.</title>
        <authorList>
            <person name="Fan W."/>
            <person name="Wang S."/>
            <person name="Wang H."/>
            <person name="Wang A."/>
            <person name="Jiang F."/>
            <person name="Liu H."/>
            <person name="Zhao H."/>
            <person name="Xu D."/>
            <person name="Zhang Y."/>
        </authorList>
    </citation>
    <scope>NUCLEOTIDE SEQUENCE [LARGE SCALE GENOMIC DNA]</scope>
    <source>
        <strain evidence="2">cv. Niubang</strain>
    </source>
</reference>
<protein>
    <submittedName>
        <fullName evidence="1">Uncharacterized protein</fullName>
    </submittedName>
</protein>
<dbReference type="EMBL" id="CM042052">
    <property type="protein sequence ID" value="KAI3718988.1"/>
    <property type="molecule type" value="Genomic_DNA"/>
</dbReference>
<comment type="caution">
    <text evidence="1">The sequence shown here is derived from an EMBL/GenBank/DDBJ whole genome shotgun (WGS) entry which is preliminary data.</text>
</comment>
<reference evidence="2" key="1">
    <citation type="journal article" date="2022" name="Mol. Ecol. Resour.">
        <title>The genomes of chicory, endive, great burdock and yacon provide insights into Asteraceae palaeo-polyploidization history and plant inulin production.</title>
        <authorList>
            <person name="Fan W."/>
            <person name="Wang S."/>
            <person name="Wang H."/>
            <person name="Wang A."/>
            <person name="Jiang F."/>
            <person name="Liu H."/>
            <person name="Zhao H."/>
            <person name="Xu D."/>
            <person name="Zhang Y."/>
        </authorList>
    </citation>
    <scope>NUCLEOTIDE SEQUENCE [LARGE SCALE GENOMIC DNA]</scope>
    <source>
        <strain evidence="2">cv. Niubang</strain>
    </source>
</reference>
<dbReference type="Proteomes" id="UP001055879">
    <property type="component" value="Linkage Group LG06"/>
</dbReference>
<sequence>MGKGTKCKSGSHQIFKDRAKNRVEDLHGMFTDLQSARKESRSIDVAVLEEQVNQMLKEWKNELNEPSPASSLQQGGSVGPFSPDISRLLQLCDEEDDATSGLAAPKPDPDGHKAGENAVFHEDFAVTQTGQEQGFQLVDQCKGSASGVNNIGVHNMGVATATQLDYFSFDLPQDFEQNFFSGFDGMGLCRGGEDALPQMTGFMPTICPPPSAFLGPKCALWDCPRPAAQGWCSDRPVQGWFPDYCSSLHAAIAQNEGRFGMTPVIRPKGIELKDTLLFAALSAKAQGKDVGVPECEGAATAKSPWNAPELFDLSVFEGETIREWLFFDKPRRAFESGNRKQRSLPDYNGRGWHESRKQVINESGWLKRSYYMDPQPMKFLEWHLYEYEISKCDACALYRLELKLVDGKKSPKGKIANDSVADLQKQMGRLTAEFPLENNNNNKRSVKGRGKKDNSSKPIAASDDLDSRDGIVKCA</sequence>
<evidence type="ECO:0000313" key="1">
    <source>
        <dbReference type="EMBL" id="KAI3718988.1"/>
    </source>
</evidence>
<name>A0ACB9BAM5_ARCLA</name>
<accession>A0ACB9BAM5</accession>
<organism evidence="1 2">
    <name type="scientific">Arctium lappa</name>
    <name type="common">Greater burdock</name>
    <name type="synonym">Lappa major</name>
    <dbReference type="NCBI Taxonomy" id="4217"/>
    <lineage>
        <taxon>Eukaryota</taxon>
        <taxon>Viridiplantae</taxon>
        <taxon>Streptophyta</taxon>
        <taxon>Embryophyta</taxon>
        <taxon>Tracheophyta</taxon>
        <taxon>Spermatophyta</taxon>
        <taxon>Magnoliopsida</taxon>
        <taxon>eudicotyledons</taxon>
        <taxon>Gunneridae</taxon>
        <taxon>Pentapetalae</taxon>
        <taxon>asterids</taxon>
        <taxon>campanulids</taxon>
        <taxon>Asterales</taxon>
        <taxon>Asteraceae</taxon>
        <taxon>Carduoideae</taxon>
        <taxon>Cardueae</taxon>
        <taxon>Arctiinae</taxon>
        <taxon>Arctium</taxon>
    </lineage>
</organism>
<proteinExistence type="predicted"/>
<keyword evidence="2" id="KW-1185">Reference proteome</keyword>